<dbReference type="GO" id="GO:0016491">
    <property type="term" value="F:oxidoreductase activity"/>
    <property type="evidence" value="ECO:0007669"/>
    <property type="project" value="UniProtKB-KW"/>
</dbReference>
<gene>
    <name evidence="5" type="ordered locus">Halsa_2296</name>
</gene>
<dbReference type="eggNOG" id="COG0022">
    <property type="taxonomic scope" value="Bacteria"/>
</dbReference>
<dbReference type="CDD" id="cd07036">
    <property type="entry name" value="TPP_PYR_E1-PDHc-beta_like"/>
    <property type="match status" value="1"/>
</dbReference>
<evidence type="ECO:0000259" key="4">
    <source>
        <dbReference type="SMART" id="SM00861"/>
    </source>
</evidence>
<dbReference type="STRING" id="656519.Halsa_2296"/>
<dbReference type="NCBIfam" id="NF006667">
    <property type="entry name" value="PRK09212.1"/>
    <property type="match status" value="1"/>
</dbReference>
<dbReference type="SMART" id="SM00861">
    <property type="entry name" value="Transket_pyr"/>
    <property type="match status" value="1"/>
</dbReference>
<dbReference type="InterPro" id="IPR029061">
    <property type="entry name" value="THDP-binding"/>
</dbReference>
<evidence type="ECO:0000256" key="3">
    <source>
        <dbReference type="ARBA" id="ARBA00023052"/>
    </source>
</evidence>
<dbReference type="Proteomes" id="UP000007434">
    <property type="component" value="Chromosome"/>
</dbReference>
<dbReference type="InterPro" id="IPR009014">
    <property type="entry name" value="Transketo_C/PFOR_II"/>
</dbReference>
<keyword evidence="6" id="KW-1185">Reference proteome</keyword>
<evidence type="ECO:0000313" key="5">
    <source>
        <dbReference type="EMBL" id="ADQ15704.1"/>
    </source>
</evidence>
<protein>
    <submittedName>
        <fullName evidence="5">Transketolase central region</fullName>
    </submittedName>
</protein>
<dbReference type="Pfam" id="PF02779">
    <property type="entry name" value="Transket_pyr"/>
    <property type="match status" value="1"/>
</dbReference>
<dbReference type="PANTHER" id="PTHR43257">
    <property type="entry name" value="PYRUVATE DEHYDROGENASE E1 COMPONENT BETA SUBUNIT"/>
    <property type="match status" value="1"/>
</dbReference>
<dbReference type="InterPro" id="IPR005475">
    <property type="entry name" value="Transketolase-like_Pyr-bd"/>
</dbReference>
<dbReference type="Gene3D" id="3.40.50.920">
    <property type="match status" value="1"/>
</dbReference>
<dbReference type="SUPFAM" id="SSF52518">
    <property type="entry name" value="Thiamin diphosphate-binding fold (THDP-binding)"/>
    <property type="match status" value="1"/>
</dbReference>
<reference evidence="5 6" key="2">
    <citation type="journal article" date="2011" name="J. Bacteriol.">
        <title>Complete Genome Sequence of the Haloalkaliphilic, Hydrogen Producing Halanaerobium hydrogenoformans.</title>
        <authorList>
            <person name="Brown S.D."/>
            <person name="Begemann M.B."/>
            <person name="Mormile M.R."/>
            <person name="Wall J.D."/>
            <person name="Han C.S."/>
            <person name="Goodwin L.A."/>
            <person name="Pitluck S."/>
            <person name="Land M.L."/>
            <person name="Hauser L.J."/>
            <person name="Elias D.A."/>
        </authorList>
    </citation>
    <scope>NUCLEOTIDE SEQUENCE [LARGE SCALE GENOMIC DNA]</scope>
    <source>
        <strain evidence="6">sapolanicus</strain>
    </source>
</reference>
<reference evidence="5 6" key="1">
    <citation type="submission" date="2010-11" db="EMBL/GenBank/DDBJ databases">
        <title>Complete sequence of Halanaerobium sp. sapolanicus.</title>
        <authorList>
            <consortium name="US DOE Joint Genome Institute"/>
            <person name="Lucas S."/>
            <person name="Copeland A."/>
            <person name="Lapidus A."/>
            <person name="Cheng J.-F."/>
            <person name="Bruce D."/>
            <person name="Goodwin L."/>
            <person name="Pitluck S."/>
            <person name="Davenport K."/>
            <person name="Detter J.C."/>
            <person name="Han C."/>
            <person name="Tapia R."/>
            <person name="Land M."/>
            <person name="Hauser L."/>
            <person name="Jeffries C."/>
            <person name="Kyrpides N."/>
            <person name="Ivanova N."/>
            <person name="Mikhailova N."/>
            <person name="Begemann M.B."/>
            <person name="Mormile M.R."/>
            <person name="Wall J.D."/>
            <person name="Elias D.A."/>
            <person name="Woyke T."/>
        </authorList>
    </citation>
    <scope>NUCLEOTIDE SEQUENCE [LARGE SCALE GENOMIC DNA]</scope>
    <source>
        <strain evidence="6">sapolanicus</strain>
    </source>
</reference>
<dbReference type="FunFam" id="3.40.50.920:FF:000001">
    <property type="entry name" value="Pyruvate dehydrogenase E1 beta subunit"/>
    <property type="match status" value="1"/>
</dbReference>
<proteinExistence type="predicted"/>
<sequence length="324" mass="35221">MREITGRQAVNEALREEMERDENVFLIGEDIGIYGGAFGVTNGLLDKFGKERVRDTPISEAAIAGAAVGASLMGMRPVAEMMFMDFITIASDQIINQGAKIHYMFGGQMNAPFVLRMPAGAAAAGAQHTQSLEALLYHIPGLKVVMPSTPYDLKGLLKTSIRDDNPVMFIEHKKGYGEKGEVPEEEYTIPFAKADIKREGKDVTIIATSHMVFKALNAAEKLAEQGIDAEVLDPRTLVPLDMESIVKSVSKTGKAVVVHEASRRGGIGGDIVARIVDSEAFYYLETPIKRVTGPNTPVPFSPVLESEFIPSEEKIIKGVLDILD</sequence>
<evidence type="ECO:0000313" key="6">
    <source>
        <dbReference type="Proteomes" id="UP000007434"/>
    </source>
</evidence>
<dbReference type="PANTHER" id="PTHR43257:SF2">
    <property type="entry name" value="PYRUVATE DEHYDROGENASE E1 COMPONENT SUBUNIT BETA"/>
    <property type="match status" value="1"/>
</dbReference>
<dbReference type="SUPFAM" id="SSF52922">
    <property type="entry name" value="TK C-terminal domain-like"/>
    <property type="match status" value="1"/>
</dbReference>
<comment type="cofactor">
    <cofactor evidence="1">
        <name>thiamine diphosphate</name>
        <dbReference type="ChEBI" id="CHEBI:58937"/>
    </cofactor>
</comment>
<keyword evidence="2" id="KW-0560">Oxidoreductase</keyword>
<dbReference type="Gene3D" id="3.40.50.970">
    <property type="match status" value="1"/>
</dbReference>
<dbReference type="InterPro" id="IPR033248">
    <property type="entry name" value="Transketolase_C"/>
</dbReference>
<accession>E4RKW3</accession>
<dbReference type="FunFam" id="3.40.50.970:FF:000001">
    <property type="entry name" value="Pyruvate dehydrogenase E1 beta subunit"/>
    <property type="match status" value="1"/>
</dbReference>
<dbReference type="HOGENOM" id="CLU_012907_1_0_9"/>
<evidence type="ECO:0000256" key="2">
    <source>
        <dbReference type="ARBA" id="ARBA00023002"/>
    </source>
</evidence>
<dbReference type="OrthoDB" id="8732661at2"/>
<dbReference type="Pfam" id="PF02780">
    <property type="entry name" value="Transketolase_C"/>
    <property type="match status" value="1"/>
</dbReference>
<feature type="domain" description="Transketolase-like pyrimidine-binding" evidence="4">
    <location>
        <begin position="4"/>
        <end position="178"/>
    </location>
</feature>
<dbReference type="AlphaFoldDB" id="E4RKW3"/>
<organism evidence="5 6">
    <name type="scientific">Halanaerobium hydrogeniformans</name>
    <name type="common">Halanaerobium sp. (strain sapolanicus)</name>
    <dbReference type="NCBI Taxonomy" id="656519"/>
    <lineage>
        <taxon>Bacteria</taxon>
        <taxon>Bacillati</taxon>
        <taxon>Bacillota</taxon>
        <taxon>Clostridia</taxon>
        <taxon>Halanaerobiales</taxon>
        <taxon>Halanaerobiaceae</taxon>
        <taxon>Halanaerobium</taxon>
    </lineage>
</organism>
<evidence type="ECO:0000256" key="1">
    <source>
        <dbReference type="ARBA" id="ARBA00001964"/>
    </source>
</evidence>
<dbReference type="KEGG" id="has:Halsa_2296"/>
<dbReference type="RefSeq" id="WP_013406768.1">
    <property type="nucleotide sequence ID" value="NC_014654.1"/>
</dbReference>
<dbReference type="EMBL" id="CP002304">
    <property type="protein sequence ID" value="ADQ15704.1"/>
    <property type="molecule type" value="Genomic_DNA"/>
</dbReference>
<name>E4RKW3_HALHG</name>
<keyword evidence="3" id="KW-0786">Thiamine pyrophosphate</keyword>